<dbReference type="GO" id="GO:0034440">
    <property type="term" value="P:lipid oxidation"/>
    <property type="evidence" value="ECO:0007669"/>
    <property type="project" value="InterPro"/>
</dbReference>
<feature type="binding site" evidence="8">
    <location>
        <position position="1601"/>
    </location>
    <ligand>
        <name>Fe cation</name>
        <dbReference type="ChEBI" id="CHEBI:24875"/>
        <note>catalytic</note>
    </ligand>
</feature>
<feature type="transmembrane region" description="Helical" evidence="12">
    <location>
        <begin position="209"/>
        <end position="228"/>
    </location>
</feature>
<dbReference type="Pfam" id="PF00305">
    <property type="entry name" value="Lipoxygenase"/>
    <property type="match status" value="1"/>
</dbReference>
<feature type="transmembrane region" description="Helical" evidence="12">
    <location>
        <begin position="396"/>
        <end position="414"/>
    </location>
</feature>
<dbReference type="Gene3D" id="2.60.60.20">
    <property type="entry name" value="PLAT/LH2 domain"/>
    <property type="match status" value="1"/>
</dbReference>
<keyword evidence="7" id="KW-0443">Lipid metabolism</keyword>
<dbReference type="GO" id="GO:0016702">
    <property type="term" value="F:oxidoreductase activity, acting on single donors with incorporation of molecular oxygen, incorporation of two atoms of oxygen"/>
    <property type="evidence" value="ECO:0007669"/>
    <property type="project" value="InterPro"/>
</dbReference>
<dbReference type="PRINTS" id="PR00087">
    <property type="entry name" value="LIPOXYGENASE"/>
</dbReference>
<feature type="binding site" evidence="9">
    <location>
        <position position="1245"/>
    </location>
    <ligand>
        <name>Ca(2+)</name>
        <dbReference type="ChEBI" id="CHEBI:29108"/>
        <label>1</label>
    </ligand>
</feature>
<feature type="transmembrane region" description="Helical" evidence="12">
    <location>
        <begin position="631"/>
        <end position="652"/>
    </location>
</feature>
<dbReference type="SUPFAM" id="SSF56634">
    <property type="entry name" value="Heme-dependent catalase-like"/>
    <property type="match status" value="1"/>
</dbReference>
<comment type="subcellular location">
    <subcellularLocation>
        <location evidence="1">Cytoplasm</location>
    </subcellularLocation>
</comment>
<feature type="transmembrane region" description="Helical" evidence="12">
    <location>
        <begin position="584"/>
        <end position="606"/>
    </location>
</feature>
<evidence type="ECO:0000256" key="8">
    <source>
        <dbReference type="PIRSR" id="PIRSR601885-1"/>
    </source>
</evidence>
<dbReference type="Gene3D" id="1.20.245.10">
    <property type="entry name" value="Lipoxygenase-1, Domain 5"/>
    <property type="match status" value="1"/>
</dbReference>
<dbReference type="InterPro" id="IPR020835">
    <property type="entry name" value="Catalase_sf"/>
</dbReference>
<comment type="pathway">
    <text evidence="2">Lipid metabolism.</text>
</comment>
<dbReference type="Gene3D" id="3.10.450.60">
    <property type="match status" value="1"/>
</dbReference>
<reference evidence="15 16" key="1">
    <citation type="submission" date="2018-07" db="EMBL/GenBank/DDBJ databases">
        <title>The complete nuclear genome of the prasinophyte Chloropicon primus (CCMP1205).</title>
        <authorList>
            <person name="Pombert J.-F."/>
            <person name="Otis C."/>
            <person name="Turmel M."/>
            <person name="Lemieux C."/>
        </authorList>
    </citation>
    <scope>NUCLEOTIDE SEQUENCE [LARGE SCALE GENOMIC DNA]</scope>
    <source>
        <strain evidence="15 16">CCMP1205</strain>
    </source>
</reference>
<feature type="transmembrane region" description="Helical" evidence="12">
    <location>
        <begin position="182"/>
        <end position="203"/>
    </location>
</feature>
<dbReference type="InterPro" id="IPR001024">
    <property type="entry name" value="PLAT/LH2_dom"/>
</dbReference>
<dbReference type="Pfam" id="PF01477">
    <property type="entry name" value="PLAT"/>
    <property type="match status" value="1"/>
</dbReference>
<feature type="transmembrane region" description="Helical" evidence="12">
    <location>
        <begin position="434"/>
        <end position="459"/>
    </location>
</feature>
<dbReference type="InterPro" id="IPR013819">
    <property type="entry name" value="LipOase_C"/>
</dbReference>
<feature type="binding site" evidence="8">
    <location>
        <position position="1781"/>
    </location>
    <ligand>
        <name>Fe cation</name>
        <dbReference type="ChEBI" id="CHEBI:24875"/>
        <note>catalytic</note>
    </ligand>
</feature>
<dbReference type="Proteomes" id="UP000316726">
    <property type="component" value="Chromosome 3"/>
</dbReference>
<keyword evidence="3" id="KW-0963">Cytoplasm</keyword>
<keyword evidence="12" id="KW-0812">Transmembrane</keyword>
<proteinExistence type="predicted"/>
<keyword evidence="6" id="KW-0560">Oxidoreductase</keyword>
<evidence type="ECO:0000313" key="16">
    <source>
        <dbReference type="Proteomes" id="UP000316726"/>
    </source>
</evidence>
<feature type="site" description="Essential for stabilizing binding to COTL1" evidence="10">
    <location>
        <position position="1345"/>
    </location>
</feature>
<feature type="transmembrane region" description="Helical" evidence="12">
    <location>
        <begin position="127"/>
        <end position="144"/>
    </location>
</feature>
<comment type="caution">
    <text evidence="11">Lacks conserved residue(s) required for the propagation of feature annotation.</text>
</comment>
<feature type="domain" description="Lipoxygenase" evidence="14">
    <location>
        <begin position="1359"/>
        <end position="1905"/>
    </location>
</feature>
<dbReference type="PROSITE" id="PS50095">
    <property type="entry name" value="PLAT"/>
    <property type="match status" value="1"/>
</dbReference>
<evidence type="ECO:0000256" key="10">
    <source>
        <dbReference type="PIRSR" id="PIRSR601885-3"/>
    </source>
</evidence>
<evidence type="ECO:0000259" key="13">
    <source>
        <dbReference type="PROSITE" id="PS50095"/>
    </source>
</evidence>
<keyword evidence="12" id="KW-0472">Membrane</keyword>
<name>A0A5B8MJH4_9CHLO</name>
<dbReference type="InterPro" id="IPR020834">
    <property type="entry name" value="LipOase_CS"/>
</dbReference>
<evidence type="ECO:0000256" key="6">
    <source>
        <dbReference type="ARBA" id="ARBA00023002"/>
    </source>
</evidence>
<feature type="binding site" evidence="9">
    <location>
        <position position="1268"/>
    </location>
    <ligand>
        <name>Ca(2+)</name>
        <dbReference type="ChEBI" id="CHEBI:29108"/>
        <label>1</label>
    </ligand>
</feature>
<keyword evidence="5" id="KW-0223">Dioxygenase</keyword>
<feature type="transmembrane region" description="Helical" evidence="12">
    <location>
        <begin position="237"/>
        <end position="258"/>
    </location>
</feature>
<dbReference type="InterPro" id="IPR000907">
    <property type="entry name" value="LipOase"/>
</dbReference>
<dbReference type="InterPro" id="IPR036392">
    <property type="entry name" value="PLAT/LH2_dom_sf"/>
</dbReference>
<dbReference type="InterPro" id="IPR036226">
    <property type="entry name" value="LipOase_C_sf"/>
</dbReference>
<feature type="transmembrane region" description="Helical" evidence="12">
    <location>
        <begin position="756"/>
        <end position="776"/>
    </location>
</feature>
<protein>
    <submittedName>
        <fullName evidence="15">Lipoxygenase</fullName>
    </submittedName>
</protein>
<feature type="transmembrane region" description="Helical" evidence="12">
    <location>
        <begin position="552"/>
        <end position="572"/>
    </location>
</feature>
<evidence type="ECO:0000313" key="15">
    <source>
        <dbReference type="EMBL" id="QDZ20234.1"/>
    </source>
</evidence>
<dbReference type="GO" id="GO:0020037">
    <property type="term" value="F:heme binding"/>
    <property type="evidence" value="ECO:0007669"/>
    <property type="project" value="InterPro"/>
</dbReference>
<comment type="cofactor">
    <cofactor evidence="8">
        <name>Fe cation</name>
        <dbReference type="ChEBI" id="CHEBI:24875"/>
    </cofactor>
    <text evidence="8">Binds 1 Fe cation per subunit.</text>
</comment>
<feature type="transmembrane region" description="Helical" evidence="12">
    <location>
        <begin position="716"/>
        <end position="735"/>
    </location>
</feature>
<evidence type="ECO:0000259" key="14">
    <source>
        <dbReference type="PROSITE" id="PS51393"/>
    </source>
</evidence>
<organism evidence="15 16">
    <name type="scientific">Chloropicon primus</name>
    <dbReference type="NCBI Taxonomy" id="1764295"/>
    <lineage>
        <taxon>Eukaryota</taxon>
        <taxon>Viridiplantae</taxon>
        <taxon>Chlorophyta</taxon>
        <taxon>Chloropicophyceae</taxon>
        <taxon>Chloropicales</taxon>
        <taxon>Chloropicaceae</taxon>
        <taxon>Chloropicon</taxon>
    </lineage>
</organism>
<evidence type="ECO:0000256" key="12">
    <source>
        <dbReference type="SAM" id="Phobius"/>
    </source>
</evidence>
<accession>A0A5B8MJH4</accession>
<feature type="transmembrane region" description="Helical" evidence="12">
    <location>
        <begin position="364"/>
        <end position="384"/>
    </location>
</feature>
<feature type="binding site" evidence="8">
    <location>
        <position position="1905"/>
    </location>
    <ligand>
        <name>Fe cation</name>
        <dbReference type="ChEBI" id="CHEBI:24875"/>
        <note>catalytic</note>
    </ligand>
</feature>
<keyword evidence="9" id="KW-0106">Calcium</keyword>
<dbReference type="PRINTS" id="PR00467">
    <property type="entry name" value="MAMLPOXGNASE"/>
</dbReference>
<feature type="transmembrane region" description="Helical" evidence="12">
    <location>
        <begin position="508"/>
        <end position="527"/>
    </location>
</feature>
<dbReference type="PROSITE" id="PS00081">
    <property type="entry name" value="LIPOXYGENASE_2"/>
    <property type="match status" value="1"/>
</dbReference>
<evidence type="ECO:0000256" key="2">
    <source>
        <dbReference type="ARBA" id="ARBA00005189"/>
    </source>
</evidence>
<sequence>MKKSNVEDKVEPPQVDTIANRGTPKILRFHVLQGFNYLFAGAYFAYLALYGSEAKPHYVSKLWMQLEDPPLNPLERTLLAMFWLCPSCIGLGYLLIPKHLESVYGSFLTMSSGVILAFRLALTPAQYLTLIIFPVDFGGILYKLRLLREEFWAIPKESRKILWNVPEAADRSTMSRLLEFECYFFAVYLYVLSFVSTDVLLPGCSGTRVAPFSKIFFGCQAVVFVYVVPGLRQGKNLVAYMLLCNKAIVSCFLIKGIFFDGVIPNTMGAWVLLPYVTTLAFEFHLLLWKRVMRYSIFSRYVTRRQASSAKYFSMLFAVLIVTLSNTWYICTGSGLASISKTYGSFLDRLAFLPGTDENADRVRFLDAMLAGVLFLFVIALEEVLAKKNTARVVSRIHFVLTIGAFTFSIMFKVFCNLDVKSSWHGTVAASDHRVGMHCIYWVVNAFLRVAFPLACLFVLCNVDGPISSWTISMKGPKKTKSRLASTIVVQNTVRTAIKRTMIFHGMSMMMFASLASTLFTSGLPTFFPNDSIFGGHYIIKPLVPHSVDSQRSLFYVGLVIAFVTVIMGSALATIDGRALPVAQFLSAVWPLSAWAFLLDSWISLAYQRGSKLHHYFEPLFRGSMVVNSEHMTSIAVVGMGTAALSLMVVLFLRVRSVSVYNRKVQAPSDFAEELSHSHKQSYIFHSSVLVFSASVFMLRSCKYADTSSVGAIFKDYLFDDIVACLTMMNFGFVIYECKEGLHHRSFLSKVTSLKTAWILSGYVLFSANKALGYFGFSDTRIEMVYLVSYVVYNIVIQFQSARAVVEAIYFIRPSFNSNLPAILKSFNALSRSQTEDVDTGLVGVPVDEDNTIVPKNLTKGNPNWKNNWRKCFEREFGERTLADNVKTCFPIPMPADKSGLNALKRKAVFGSWKKYKRKPKSFVGACGMFEVIENDKVPPTVFFEPGKRYYLRCRHSNVTWDDDAGLDFRGVALKFGHGRHKSDFDLHMSTGEIPPFVNVPTMLEYMGNAKRDYMMKNPMVAMAAIEGQRRAPETFAQLHYYSHFCKNFWSIDGMKRYCKFRLVPYGAGPFTEVGPEAFKPNAEDQQRICQSLDADHERLPGEKREEDYLRKEFRARLQEDVVRYRLQIQLREASEVETHEVFNPCKRWDAPFLDIGVVTLFAPLVDYETQQTAFDYFSWGPDCLSLIKPVGLLDYSSINWLRETAMNGQGKAPWSLMLRSKKDKVFKSPCKYVINVHTSHVMFSGIDGNAYVTIVGTKASTTQLLLENGGYDFEADTVSRFVVYDEDVGDPLYCFLHHDSNESWRKRLLKLDFFVGSKWNCGKVQVTSKSPRHGKKKTTFFVWKWLSKGELAFAVADRIPATPKAQAISRELFKKYFEDKRKNYAWTSGRYLPNHLTCPTHADLPEEEQFSVVKHKDFLAISMGAMLSQKLVKTYLQGENLKRIEDYYSLYATEQPGKHLKHWYTDEELGRQLMNGVHPLWFRKCTVIPRKFKVDDETLSGLLPPGRTLAQEMEAGHIFILDYEILEGISTAPGAYVATPIALLFASEDTTLRPIAIQLSQSGGPVWTPKDSPLEWILVKMHLVSADSNCHQMVSHLFGTHLLMEPWAVALERTLFSAHPVYKLLKPHFMYTIGINTIGRTTLIQPGGIVDRVLAIGGGGHIELVAKAYSRFKLEDLNVPLTLERRGVMDKAVLKNYYWRDDALLLWGAIKKYALAVLGVHYKSDRDVKGDDQVQSFIREMRYRGYEGEDPDQHGVPHTITTIEQLADLCTSLLYCTSCQHAAVNFAMFDYYSFIPNRCLCLHGPPPTKKGEVTEEYICSILPNLEQSSLTSATVYALSNFSSEEVFIGHYKVDTMDFSEEDKATMDFKDDLEGIERRIRERNSRLGIHEYKYLLPSRVPANIAI</sequence>
<evidence type="ECO:0000256" key="1">
    <source>
        <dbReference type="ARBA" id="ARBA00004496"/>
    </source>
</evidence>
<dbReference type="Gene3D" id="2.40.180.10">
    <property type="entry name" value="Catalase core domain"/>
    <property type="match status" value="1"/>
</dbReference>
<evidence type="ECO:0000256" key="7">
    <source>
        <dbReference type="ARBA" id="ARBA00023098"/>
    </source>
</evidence>
<keyword evidence="8" id="KW-0408">Iron</keyword>
<dbReference type="PANTHER" id="PTHR11771">
    <property type="entry name" value="LIPOXYGENASE"/>
    <property type="match status" value="1"/>
</dbReference>
<evidence type="ECO:0000256" key="4">
    <source>
        <dbReference type="ARBA" id="ARBA00022723"/>
    </source>
</evidence>
<keyword evidence="4 8" id="KW-0479">Metal-binding</keyword>
<dbReference type="GO" id="GO:0005506">
    <property type="term" value="F:iron ion binding"/>
    <property type="evidence" value="ECO:0007669"/>
    <property type="project" value="InterPro"/>
</dbReference>
<feature type="transmembrane region" description="Helical" evidence="12">
    <location>
        <begin position="270"/>
        <end position="288"/>
    </location>
</feature>
<dbReference type="PROSITE" id="PS51393">
    <property type="entry name" value="LIPOXYGENASE_3"/>
    <property type="match status" value="1"/>
</dbReference>
<feature type="binding site" evidence="8">
    <location>
        <position position="1596"/>
    </location>
    <ligand>
        <name>Fe cation</name>
        <dbReference type="ChEBI" id="CHEBI:24875"/>
        <note>catalytic</note>
    </ligand>
</feature>
<dbReference type="InterPro" id="IPR001885">
    <property type="entry name" value="LipOase_mml"/>
</dbReference>
<dbReference type="EMBL" id="CP031036">
    <property type="protein sequence ID" value="QDZ20234.1"/>
    <property type="molecule type" value="Genomic_DNA"/>
</dbReference>
<dbReference type="SUPFAM" id="SSF48484">
    <property type="entry name" value="Lipoxigenase"/>
    <property type="match status" value="1"/>
</dbReference>
<feature type="transmembrane region" description="Helical" evidence="12">
    <location>
        <begin position="309"/>
        <end position="329"/>
    </location>
</feature>
<keyword evidence="16" id="KW-1185">Reference proteome</keyword>
<evidence type="ECO:0000256" key="9">
    <source>
        <dbReference type="PIRSR" id="PIRSR601885-2"/>
    </source>
</evidence>
<gene>
    <name evidence="15" type="ORF">A3770_03p27520</name>
</gene>
<dbReference type="GO" id="GO:0005737">
    <property type="term" value="C:cytoplasm"/>
    <property type="evidence" value="ECO:0007669"/>
    <property type="project" value="UniProtKB-SubCell"/>
</dbReference>
<dbReference type="SUPFAM" id="SSF49723">
    <property type="entry name" value="Lipase/lipooxygenase domain (PLAT/LH2 domain)"/>
    <property type="match status" value="1"/>
</dbReference>
<dbReference type="OrthoDB" id="407298at2759"/>
<feature type="transmembrane region" description="Helical" evidence="12">
    <location>
        <begin position="78"/>
        <end position="96"/>
    </location>
</feature>
<feature type="domain" description="PLAT" evidence="13">
    <location>
        <begin position="1230"/>
        <end position="1360"/>
    </location>
</feature>
<evidence type="ECO:0000256" key="11">
    <source>
        <dbReference type="PROSITE-ProRule" id="PRU00152"/>
    </source>
</evidence>
<feature type="transmembrane region" description="Helical" evidence="12">
    <location>
        <begin position="34"/>
        <end position="52"/>
    </location>
</feature>
<evidence type="ECO:0000256" key="5">
    <source>
        <dbReference type="ARBA" id="ARBA00022964"/>
    </source>
</evidence>
<feature type="transmembrane region" description="Helical" evidence="12">
    <location>
        <begin position="103"/>
        <end position="121"/>
    </location>
</feature>
<dbReference type="STRING" id="1764295.A0A5B8MJH4"/>
<evidence type="ECO:0000256" key="3">
    <source>
        <dbReference type="ARBA" id="ARBA00022490"/>
    </source>
</evidence>
<keyword evidence="12" id="KW-1133">Transmembrane helix</keyword>